<dbReference type="AlphaFoldDB" id="A0AAW9ISS9"/>
<organism evidence="1 2">
    <name type="scientific">Clostridium perfringens</name>
    <dbReference type="NCBI Taxonomy" id="1502"/>
    <lineage>
        <taxon>Bacteria</taxon>
        <taxon>Bacillati</taxon>
        <taxon>Bacillota</taxon>
        <taxon>Clostridia</taxon>
        <taxon>Eubacteriales</taxon>
        <taxon>Clostridiaceae</taxon>
        <taxon>Clostridium</taxon>
    </lineage>
</organism>
<evidence type="ECO:0000313" key="2">
    <source>
        <dbReference type="Proteomes" id="UP001292368"/>
    </source>
</evidence>
<gene>
    <name evidence="1" type="ORF">GNF77_14695</name>
</gene>
<protein>
    <submittedName>
        <fullName evidence="1">Uncharacterized protein</fullName>
    </submittedName>
</protein>
<accession>A0AAW9ISS9</accession>
<name>A0AAW9ISS9_CLOPF</name>
<comment type="caution">
    <text evidence="1">The sequence shown here is derived from an EMBL/GenBank/DDBJ whole genome shotgun (WGS) entry which is preliminary data.</text>
</comment>
<reference evidence="1" key="1">
    <citation type="submission" date="2019-11" db="EMBL/GenBank/DDBJ databases">
        <title>Characterization of Clostridium perfringens isolates from swine manure treated agricultural soils.</title>
        <authorList>
            <person name="Wushke S.T."/>
        </authorList>
    </citation>
    <scope>NUCLEOTIDE SEQUENCE</scope>
    <source>
        <strain evidence="1">V2</strain>
    </source>
</reference>
<dbReference type="EMBL" id="WNVM01000073">
    <property type="protein sequence ID" value="MDZ5010136.1"/>
    <property type="molecule type" value="Genomic_DNA"/>
</dbReference>
<evidence type="ECO:0000313" key="1">
    <source>
        <dbReference type="EMBL" id="MDZ5010136.1"/>
    </source>
</evidence>
<dbReference type="Proteomes" id="UP001292368">
    <property type="component" value="Unassembled WGS sequence"/>
</dbReference>
<proteinExistence type="predicted"/>
<sequence>MVHGNSSEEVKQDLESIQTIRALGKNMAFLMKSIKLVKNNLLYLIKKIISSQILLNRE</sequence>